<gene>
    <name evidence="1" type="ORF">KPL71_021690</name>
</gene>
<organism evidence="1 2">
    <name type="scientific">Citrus sinensis</name>
    <name type="common">Sweet orange</name>
    <name type="synonym">Citrus aurantium var. sinensis</name>
    <dbReference type="NCBI Taxonomy" id="2711"/>
    <lineage>
        <taxon>Eukaryota</taxon>
        <taxon>Viridiplantae</taxon>
        <taxon>Streptophyta</taxon>
        <taxon>Embryophyta</taxon>
        <taxon>Tracheophyta</taxon>
        <taxon>Spermatophyta</taxon>
        <taxon>Magnoliopsida</taxon>
        <taxon>eudicotyledons</taxon>
        <taxon>Gunneridae</taxon>
        <taxon>Pentapetalae</taxon>
        <taxon>rosids</taxon>
        <taxon>malvids</taxon>
        <taxon>Sapindales</taxon>
        <taxon>Rutaceae</taxon>
        <taxon>Aurantioideae</taxon>
        <taxon>Citrus</taxon>
    </lineage>
</organism>
<accession>A0ACB8JHD3</accession>
<reference evidence="2" key="1">
    <citation type="journal article" date="2023" name="Hortic. Res.">
        <title>A chromosome-level phased genome enabling allele-level studies in sweet orange: a case study on citrus Huanglongbing tolerance.</title>
        <authorList>
            <person name="Wu B."/>
            <person name="Yu Q."/>
            <person name="Deng Z."/>
            <person name="Duan Y."/>
            <person name="Luo F."/>
            <person name="Gmitter F. Jr."/>
        </authorList>
    </citation>
    <scope>NUCLEOTIDE SEQUENCE [LARGE SCALE GENOMIC DNA]</scope>
    <source>
        <strain evidence="2">cv. Valencia</strain>
    </source>
</reference>
<name>A0ACB8JHD3_CITSI</name>
<dbReference type="EMBL" id="CM039176">
    <property type="protein sequence ID" value="KAH9717078.1"/>
    <property type="molecule type" value="Genomic_DNA"/>
</dbReference>
<sequence>MNNLQDARNLNPHGPLQPVNIQEEQNEHANGRQSFNNNIIYMADDRDRAIRDYAVLTPQVVHPGIIIPEVDAVNFELKPVMFQMLQTVGQFNGLPNEDPHLHLKLFLEVLIRTSRAGHHSLAITVVGTLPESCRLNREKSWKSLGDESLYEAWERFKELLRRCPIMWPLARQPAARGPVGVHNIDAITTLSTQVTSLTNMVKALTFAPATIKQVVELSCVYCSEEHDFDNYPGNPASVNYVALNGQNRNTQPPGFHQQSQRQRHNNQDPITSLEALIKEYIAKNEAIVQSQAVSLRNLENQMGQLAITMSNRTQRSLPSNTEDPRREGKEKCNVINLRSGKNVDSPVDVTRIGRLFNSAQKLSQNGCMLQQPPLEDTGYMGQATTTAEEVQPEHAEKEVTTPVVTTCTKPNKQNLISPEANPQFRHPPPFPQRFQKHKQDKQFSKFLEVLKQLHINIHFVEALEQMPNYLGVGECRPTTVTLQLADRSHAYPEGKIKDVLVKVEKFIFSVDFIVLDFEADKEVPIILGRPFLATGKTLIDVQKGELTMRVNDQQVTFNVLEAMRNPDEVKDCNFLSVVDFVAADRMDRCCSNTLDKATTFEDVEEEDVAAIQTDWMDKQQSNKHNSNSVEHKRRLNPIMKEVVKKEIIKWLDAGIIYPISDSSWVSSVQCAPKKGGITVMANEKNELIPTRTVTRWKTLEVFMDDFSVFGETYNDCLHNLEEVLKRCEMTNLVLNWEKYHFMVQEGIVLGHKISNYGIEVDKAKIEQSEPPWYADFANYLVSGLLPPKLKFQEKKKFLHDVRSYLWDDPHLYKLCSDQVIRRCVAAEEIPHILESCHAAAYGRHFGGHRTTAKVMQSVEVFDVWGIDFMGPFPLSFGNLYILIDVDYVSKWVEAAALPTNDAKTVAYRTAYKTPLGMSPYRIIYGKAYHLPLELEHKAHWALKKLNWDMHAAVEQRKLQLCELDELRLFLYENARIYKERTKHWHDKHIQHRKFTPGQLVLLHNTRLRLFPRKLKSRWSGPFKLLKSYPHGAVDLLDEQTGHEFKVNGHRVKHYIHPAAECSKESYHAKEKYEEFIEPRRILEEKGFQFPDQLTGIVQTIHNAVAKRGWQDFCNHPRDPVLLVVKEFYANLVSPNQHNIWVRNTLVPLDSRVINAFYNLPAEITCEYAKLRDKLTPKKWNTIFTTLTIEGASWANEEGRVVNRIDLKPIAKVWVKFLKSRLMPTTHTTTVSQERLVLLYVIVRGLPIDVVSGVRLDARDDHVKNDGAFTARTIERVAGESAGTTTEPAVVTGARRAIGLEHTIQALSNSITQCVEAQQRENGQFWSYLQHLDNQLHQFTLYIKRTHQNFPDALLKQFNFDTKTTSALAAASEEATTLDEPAEATATEPQVAADSEEGEPSDPPEDEGDKSEIDSSPSEAADNSEKESKAKIATPPDSTDELEQVDAEFAAAAARAMPTPEQAKQLLAVITAIIAEGQAADALTTKPPQQTPS</sequence>
<dbReference type="Proteomes" id="UP000829398">
    <property type="component" value="Chromosome 7"/>
</dbReference>
<comment type="caution">
    <text evidence="1">The sequence shown here is derived from an EMBL/GenBank/DDBJ whole genome shotgun (WGS) entry which is preliminary data.</text>
</comment>
<proteinExistence type="predicted"/>
<keyword evidence="2" id="KW-1185">Reference proteome</keyword>
<evidence type="ECO:0000313" key="2">
    <source>
        <dbReference type="Proteomes" id="UP000829398"/>
    </source>
</evidence>
<evidence type="ECO:0000313" key="1">
    <source>
        <dbReference type="EMBL" id="KAH9717078.1"/>
    </source>
</evidence>
<protein>
    <submittedName>
        <fullName evidence="1">Uncharacterized protein</fullName>
    </submittedName>
</protein>